<dbReference type="OrthoDB" id="774871at2759"/>
<dbReference type="AlphaFoldDB" id="A0A803N0P5"/>
<reference evidence="1" key="1">
    <citation type="journal article" date="2017" name="Nature">
        <title>The genome of Chenopodium quinoa.</title>
        <authorList>
            <person name="Jarvis D.E."/>
            <person name="Ho Y.S."/>
            <person name="Lightfoot D.J."/>
            <person name="Schmoeckel S.M."/>
            <person name="Li B."/>
            <person name="Borm T.J.A."/>
            <person name="Ohyanagi H."/>
            <person name="Mineta K."/>
            <person name="Michell C.T."/>
            <person name="Saber N."/>
            <person name="Kharbatia N.M."/>
            <person name="Rupper R.R."/>
            <person name="Sharp A.R."/>
            <person name="Dally N."/>
            <person name="Boughton B.A."/>
            <person name="Woo Y.H."/>
            <person name="Gao G."/>
            <person name="Schijlen E.G.W.M."/>
            <person name="Guo X."/>
            <person name="Momin A.A."/>
            <person name="Negrao S."/>
            <person name="Al-Babili S."/>
            <person name="Gehring C."/>
            <person name="Roessner U."/>
            <person name="Jung C."/>
            <person name="Murphy K."/>
            <person name="Arold S.T."/>
            <person name="Gojobori T."/>
            <person name="van der Linden C.G."/>
            <person name="van Loo E.N."/>
            <person name="Jellen E.N."/>
            <person name="Maughan P.J."/>
            <person name="Tester M."/>
        </authorList>
    </citation>
    <scope>NUCLEOTIDE SEQUENCE [LARGE SCALE GENOMIC DNA]</scope>
    <source>
        <strain evidence="1">cv. PI 614886</strain>
    </source>
</reference>
<organism evidence="1 2">
    <name type="scientific">Chenopodium quinoa</name>
    <name type="common">Quinoa</name>
    <dbReference type="NCBI Taxonomy" id="63459"/>
    <lineage>
        <taxon>Eukaryota</taxon>
        <taxon>Viridiplantae</taxon>
        <taxon>Streptophyta</taxon>
        <taxon>Embryophyta</taxon>
        <taxon>Tracheophyta</taxon>
        <taxon>Spermatophyta</taxon>
        <taxon>Magnoliopsida</taxon>
        <taxon>eudicotyledons</taxon>
        <taxon>Gunneridae</taxon>
        <taxon>Pentapetalae</taxon>
        <taxon>Caryophyllales</taxon>
        <taxon>Chenopodiaceae</taxon>
        <taxon>Chenopodioideae</taxon>
        <taxon>Atripliceae</taxon>
        <taxon>Chenopodium</taxon>
    </lineage>
</organism>
<accession>A0A803N0P5</accession>
<dbReference type="PANTHER" id="PTHR33593">
    <property type="entry name" value="DUF1442 FAMILY PROTEIN"/>
    <property type="match status" value="1"/>
</dbReference>
<keyword evidence="2" id="KW-1185">Reference proteome</keyword>
<dbReference type="Gene3D" id="3.40.50.150">
    <property type="entry name" value="Vaccinia Virus protein VP39"/>
    <property type="match status" value="1"/>
</dbReference>
<reference evidence="1" key="2">
    <citation type="submission" date="2021-03" db="UniProtKB">
        <authorList>
            <consortium name="EnsemblPlants"/>
        </authorList>
    </citation>
    <scope>IDENTIFICATION</scope>
</reference>
<dbReference type="Gramene" id="AUR62038529-RA">
    <property type="protein sequence ID" value="AUR62038529-RA:cds"/>
    <property type="gene ID" value="AUR62038529"/>
</dbReference>
<dbReference type="InterPro" id="IPR029063">
    <property type="entry name" value="SAM-dependent_MTases_sf"/>
</dbReference>
<dbReference type="EnsemblPlants" id="AUR62038529-RA">
    <property type="protein sequence ID" value="AUR62038529-RA:cds"/>
    <property type="gene ID" value="AUR62038529"/>
</dbReference>
<proteinExistence type="predicted"/>
<dbReference type="RefSeq" id="XP_021775279.1">
    <property type="nucleotide sequence ID" value="XM_021919587.1"/>
</dbReference>
<sequence>MATMEWSPQHAMKAFLQTLHLCKENNIHNEEERYGIDGSKVIEPQGTELLSALAAGNKARIILDITSHQKGVTPLTLALAVAAKQTEGKLICIRPTLQSLFGLDHYIDRDHDNCDASGVTELRVGDPCELINDIRNVDFAVIDCTGFDSSRLRSLSEKLHLNPRGAIIVANNITRREQGVVLIDQLLKGKRGVESSVRTLPLSSSTGFQLIIKIKSKCQRRKHNRFFVTFDD</sequence>
<dbReference type="Proteomes" id="UP000596660">
    <property type="component" value="Unplaced"/>
</dbReference>
<name>A0A803N0P5_CHEQI</name>
<dbReference type="OMA" id="CKFEDYL"/>
<gene>
    <name evidence="1" type="primary">LOC110739131</name>
</gene>
<evidence type="ECO:0000313" key="1">
    <source>
        <dbReference type="EnsemblPlants" id="AUR62038529-RA:cds"/>
    </source>
</evidence>
<protein>
    <submittedName>
        <fullName evidence="1">Uncharacterized protein</fullName>
    </submittedName>
</protein>
<dbReference type="GeneID" id="110739131"/>
<dbReference type="Pfam" id="PF07279">
    <property type="entry name" value="DUF1442"/>
    <property type="match status" value="1"/>
</dbReference>
<evidence type="ECO:0000313" key="2">
    <source>
        <dbReference type="Proteomes" id="UP000596660"/>
    </source>
</evidence>
<dbReference type="SMR" id="A0A803N0P5"/>
<dbReference type="PANTHER" id="PTHR33593:SF16">
    <property type="entry name" value="OS08G0110600 PROTEIN"/>
    <property type="match status" value="1"/>
</dbReference>
<dbReference type="InterPro" id="IPR009902">
    <property type="entry name" value="DUF1442"/>
</dbReference>
<dbReference type="KEGG" id="cqi:110739131"/>